<feature type="domain" description="MurNAc-LAA" evidence="5">
    <location>
        <begin position="88"/>
        <end position="250"/>
    </location>
</feature>
<accession>A0AAW7JTF9</accession>
<dbReference type="Proteomes" id="UP001168478">
    <property type="component" value="Unassembled WGS sequence"/>
</dbReference>
<keyword evidence="8" id="KW-1185">Reference proteome</keyword>
<dbReference type="RefSeq" id="WP_289825584.1">
    <property type="nucleotide sequence ID" value="NZ_JAUEIE010000008.1"/>
</dbReference>
<dbReference type="GO" id="GO:0009253">
    <property type="term" value="P:peptidoglycan catabolic process"/>
    <property type="evidence" value="ECO:0007669"/>
    <property type="project" value="InterPro"/>
</dbReference>
<dbReference type="InterPro" id="IPR002508">
    <property type="entry name" value="MurNAc-LAA_cat"/>
</dbReference>
<gene>
    <name evidence="6" type="ORF">QVN81_08655</name>
    <name evidence="7" type="ORF">QVN84_06445</name>
</gene>
<proteinExistence type="predicted"/>
<dbReference type="Pfam" id="PF01520">
    <property type="entry name" value="Amidase_3"/>
    <property type="match status" value="1"/>
</dbReference>
<dbReference type="GO" id="GO:0030288">
    <property type="term" value="C:outer membrane-bounded periplasmic space"/>
    <property type="evidence" value="ECO:0007669"/>
    <property type="project" value="TreeGrafter"/>
</dbReference>
<feature type="region of interest" description="Disordered" evidence="4">
    <location>
        <begin position="264"/>
        <end position="327"/>
    </location>
</feature>
<reference evidence="7" key="1">
    <citation type="submission" date="2023-06" db="EMBL/GenBank/DDBJ databases">
        <authorList>
            <person name="Zeman M."/>
            <person name="Kubasova T."/>
            <person name="Jahodarova E."/>
            <person name="Nykrynova M."/>
            <person name="Rychlik I."/>
        </authorList>
    </citation>
    <scope>NUCLEOTIDE SEQUENCE</scope>
    <source>
        <strain evidence="7">ET15</strain>
        <strain evidence="6">ET37</strain>
    </source>
</reference>
<evidence type="ECO:0000313" key="9">
    <source>
        <dbReference type="Proteomes" id="UP001168478"/>
    </source>
</evidence>
<dbReference type="Proteomes" id="UP001167831">
    <property type="component" value="Unassembled WGS sequence"/>
</dbReference>
<dbReference type="EMBL" id="JAUEIE010000008">
    <property type="protein sequence ID" value="MDN0023085.1"/>
    <property type="molecule type" value="Genomic_DNA"/>
</dbReference>
<protein>
    <recommendedName>
        <fullName evidence="2">N-acetylmuramoyl-L-alanine amidase</fullName>
        <ecNumber evidence="2">3.5.1.28</ecNumber>
    </recommendedName>
</protein>
<dbReference type="PROSITE" id="PS51257">
    <property type="entry name" value="PROKAR_LIPOPROTEIN"/>
    <property type="match status" value="1"/>
</dbReference>
<dbReference type="InterPro" id="IPR050695">
    <property type="entry name" value="N-acetylmuramoyl_amidase_3"/>
</dbReference>
<evidence type="ECO:0000313" key="6">
    <source>
        <dbReference type="EMBL" id="MDN0023085.1"/>
    </source>
</evidence>
<dbReference type="GO" id="GO:0008745">
    <property type="term" value="F:N-acetylmuramoyl-L-alanine amidase activity"/>
    <property type="evidence" value="ECO:0007669"/>
    <property type="project" value="UniProtKB-EC"/>
</dbReference>
<evidence type="ECO:0000256" key="1">
    <source>
        <dbReference type="ARBA" id="ARBA00001561"/>
    </source>
</evidence>
<evidence type="ECO:0000256" key="2">
    <source>
        <dbReference type="ARBA" id="ARBA00011901"/>
    </source>
</evidence>
<name>A0AAW7JTF9_9BACT</name>
<evidence type="ECO:0000259" key="5">
    <source>
        <dbReference type="SMART" id="SM00646"/>
    </source>
</evidence>
<dbReference type="Gene3D" id="3.40.630.40">
    <property type="entry name" value="Zn-dependent exopeptidases"/>
    <property type="match status" value="1"/>
</dbReference>
<reference evidence="7" key="2">
    <citation type="submission" date="2023-08" db="EMBL/GenBank/DDBJ databases">
        <title>Identification and characterization of horizontal gene transfer across gut microbiota members of farm animals based on homology search.</title>
        <authorList>
            <person name="Schwarzerova J."/>
            <person name="Nykrynova M."/>
            <person name="Jureckova K."/>
            <person name="Cejkova D."/>
            <person name="Rychlik I."/>
        </authorList>
    </citation>
    <scope>NUCLEOTIDE SEQUENCE</scope>
    <source>
        <strain evidence="7">ET15</strain>
        <strain evidence="6">ET37</strain>
    </source>
</reference>
<comment type="caution">
    <text evidence="7">The sequence shown here is derived from an EMBL/GenBank/DDBJ whole genome shotgun (WGS) entry which is preliminary data.</text>
</comment>
<dbReference type="EMBL" id="JAUEIF010000004">
    <property type="protein sequence ID" value="MDN0025160.1"/>
    <property type="molecule type" value="Genomic_DNA"/>
</dbReference>
<keyword evidence="3 7" id="KW-0378">Hydrolase</keyword>
<evidence type="ECO:0000313" key="7">
    <source>
        <dbReference type="EMBL" id="MDN0025160.1"/>
    </source>
</evidence>
<dbReference type="EC" id="3.5.1.28" evidence="2"/>
<evidence type="ECO:0000313" key="8">
    <source>
        <dbReference type="Proteomes" id="UP001167831"/>
    </source>
</evidence>
<evidence type="ECO:0000256" key="3">
    <source>
        <dbReference type="ARBA" id="ARBA00022801"/>
    </source>
</evidence>
<feature type="compositionally biased region" description="Low complexity" evidence="4">
    <location>
        <begin position="300"/>
        <end position="315"/>
    </location>
</feature>
<dbReference type="CDD" id="cd02696">
    <property type="entry name" value="MurNAc-LAA"/>
    <property type="match status" value="1"/>
</dbReference>
<dbReference type="SUPFAM" id="SSF53187">
    <property type="entry name" value="Zn-dependent exopeptidases"/>
    <property type="match status" value="1"/>
</dbReference>
<comment type="catalytic activity">
    <reaction evidence="1">
        <text>Hydrolyzes the link between N-acetylmuramoyl residues and L-amino acid residues in certain cell-wall glycopeptides.</text>
        <dbReference type="EC" id="3.5.1.28"/>
    </reaction>
</comment>
<sequence length="416" mass="46919">MINRLFVILALFAACFISVRGADRKFVLVIDAGHGGRDAGALGKYSKEKNINLNVALAFGKYVERNNPDVKVVYTRKTDVFVPLYERAEIANRNKADLFISIHTNALERGRIARGFETYTLGDGRSNATKTNLEVAKRENSVILLEENYEQHYVGYDPNSPESNIMFEFVQDRNLTKSIEFAKMLQKNVCRAASRPDKGVHQSNLAVLRLTSMPACLVELGFITTADEEALLNDRNRLDQMAVGIYNAFVEYKNKNYNGISVPYRTDSPMLPETPAQEPANTAETQDDASARQQPEQRTVAETTPQQQEQQTVAPQPEPQPAASADGRPVFKIQILVSSLNLKDGDAHLKGLTGCERYEENGMQKYTYGASENYNEIYRLRKQILDKFPEAFIIAFKDGRKTDVNQAIKEFKRNRK</sequence>
<organism evidence="7 9">
    <name type="scientific">Leyella lascolaii</name>
    <dbReference type="NCBI Taxonomy" id="1776379"/>
    <lineage>
        <taxon>Bacteria</taxon>
        <taxon>Pseudomonadati</taxon>
        <taxon>Bacteroidota</taxon>
        <taxon>Bacteroidia</taxon>
        <taxon>Bacteroidales</taxon>
        <taxon>Prevotellaceae</taxon>
        <taxon>Leyella</taxon>
    </lineage>
</organism>
<dbReference type="PANTHER" id="PTHR30404">
    <property type="entry name" value="N-ACETYLMURAMOYL-L-ALANINE AMIDASE"/>
    <property type="match status" value="1"/>
</dbReference>
<dbReference type="SMART" id="SM00646">
    <property type="entry name" value="Ami_3"/>
    <property type="match status" value="1"/>
</dbReference>
<dbReference type="AlphaFoldDB" id="A0AAW7JTF9"/>
<dbReference type="PANTHER" id="PTHR30404:SF0">
    <property type="entry name" value="N-ACETYLMURAMOYL-L-ALANINE AMIDASE AMIC"/>
    <property type="match status" value="1"/>
</dbReference>
<evidence type="ECO:0000256" key="4">
    <source>
        <dbReference type="SAM" id="MobiDB-lite"/>
    </source>
</evidence>
<dbReference type="FunFam" id="3.40.630.40:FF:000005">
    <property type="entry name" value="N-acetylmuramoyl-L-alanine amidase (AmiA)"/>
    <property type="match status" value="1"/>
</dbReference>